<dbReference type="EMBL" id="VDLX02000028">
    <property type="protein sequence ID" value="KAB8186824.1"/>
    <property type="molecule type" value="Genomic_DNA"/>
</dbReference>
<reference evidence="1 2" key="1">
    <citation type="submission" date="2019-10" db="EMBL/GenBank/DDBJ databases">
        <title>Nonomuraea sp. nov., isolated from Phyllanthus amarus.</title>
        <authorList>
            <person name="Klykleung N."/>
            <person name="Tanasupawat S."/>
        </authorList>
    </citation>
    <scope>NUCLEOTIDE SEQUENCE [LARGE SCALE GENOMIC DNA]</scope>
    <source>
        <strain evidence="1 2">PA1-10</strain>
    </source>
</reference>
<accession>A0A5C4V747</accession>
<comment type="caution">
    <text evidence="1">The sequence shown here is derived from an EMBL/GenBank/DDBJ whole genome shotgun (WGS) entry which is preliminary data.</text>
</comment>
<name>A0A5C4V747_9ACTN</name>
<evidence type="ECO:0000313" key="1">
    <source>
        <dbReference type="EMBL" id="KAB8186824.1"/>
    </source>
</evidence>
<gene>
    <name evidence="1" type="ORF">FH608_045865</name>
</gene>
<dbReference type="AlphaFoldDB" id="A0A5C4V747"/>
<dbReference type="Proteomes" id="UP000312512">
    <property type="component" value="Unassembled WGS sequence"/>
</dbReference>
<sequence>MTDATGADQPAQPPKLLHYETWADERGYHARFDELLPDGALGYGCVQEVQAPTETELTQEAVRNRVRVWTWQTSRSGDEVPFTTGDMS</sequence>
<protein>
    <submittedName>
        <fullName evidence="1">Uncharacterized protein</fullName>
    </submittedName>
</protein>
<organism evidence="1 2">
    <name type="scientific">Nonomuraea phyllanthi</name>
    <dbReference type="NCBI Taxonomy" id="2219224"/>
    <lineage>
        <taxon>Bacteria</taxon>
        <taxon>Bacillati</taxon>
        <taxon>Actinomycetota</taxon>
        <taxon>Actinomycetes</taxon>
        <taxon>Streptosporangiales</taxon>
        <taxon>Streptosporangiaceae</taxon>
        <taxon>Nonomuraea</taxon>
    </lineage>
</organism>
<dbReference type="OrthoDB" id="3543678at2"/>
<dbReference type="RefSeq" id="WP_139637489.1">
    <property type="nucleotide sequence ID" value="NZ_VDLX02000028.1"/>
</dbReference>
<proteinExistence type="predicted"/>
<keyword evidence="2" id="KW-1185">Reference proteome</keyword>
<evidence type="ECO:0000313" key="2">
    <source>
        <dbReference type="Proteomes" id="UP000312512"/>
    </source>
</evidence>